<dbReference type="GO" id="GO:0016758">
    <property type="term" value="F:hexosyltransferase activity"/>
    <property type="evidence" value="ECO:0007669"/>
    <property type="project" value="UniProtKB-ARBA"/>
</dbReference>
<dbReference type="Proteomes" id="UP000434870">
    <property type="component" value="Unassembled WGS sequence"/>
</dbReference>
<sequence length="313" mass="36658">MKKIFNDLVVAIFTYNQEGYIEESITSIYNQTIWPKVLYIFDDCSSDNTIDIIHETISKKPNGLNVEIVLNDINVGLSSQLNKLSDMFNETLIVVQAGDDISKLERLNKQYNEWKNNKDVNLVLSQFDKINEDSTFVSGRDIKENFQHNIKHIVNRRIIPAGCTAAIDSSLFNDFKPIAKDVISEDRIFILRSLLKGRAIKIMEPLISYRYNVGISTLNTRSRKEYIDSWRVMFNRELTELSANILDCKEVGNDKFIVLFMKRERYVLILNDLFHGEFISKKESYIQFFKRGVNPFLIFSFRQKVRRYFKNKV</sequence>
<dbReference type="RefSeq" id="WP_151656304.1">
    <property type="nucleotide sequence ID" value="NZ_WBVP01000021.1"/>
</dbReference>
<dbReference type="Pfam" id="PF00535">
    <property type="entry name" value="Glycos_transf_2"/>
    <property type="match status" value="1"/>
</dbReference>
<dbReference type="Gene3D" id="3.90.550.10">
    <property type="entry name" value="Spore Coat Polysaccharide Biosynthesis Protein SpsA, Chain A"/>
    <property type="match status" value="1"/>
</dbReference>
<dbReference type="InterPro" id="IPR029044">
    <property type="entry name" value="Nucleotide-diphossugar_trans"/>
</dbReference>
<dbReference type="EMBL" id="WBVP01000021">
    <property type="protein sequence ID" value="KAB2823517.1"/>
    <property type="molecule type" value="Genomic_DNA"/>
</dbReference>
<reference evidence="2 3" key="1">
    <citation type="submission" date="2019-09" db="EMBL/GenBank/DDBJ databases">
        <title>Genome of Aliivibrio finisterrensis LMG 23869 (type strain).</title>
        <authorList>
            <person name="Bowman J.P."/>
        </authorList>
    </citation>
    <scope>NUCLEOTIDE SEQUENCE [LARGE SCALE GENOMIC DNA]</scope>
    <source>
        <strain evidence="2 3">LMG 23869</strain>
    </source>
</reference>
<organism evidence="2 3">
    <name type="scientific">Aliivibrio finisterrensis</name>
    <dbReference type="NCBI Taxonomy" id="511998"/>
    <lineage>
        <taxon>Bacteria</taxon>
        <taxon>Pseudomonadati</taxon>
        <taxon>Pseudomonadota</taxon>
        <taxon>Gammaproteobacteria</taxon>
        <taxon>Vibrionales</taxon>
        <taxon>Vibrionaceae</taxon>
        <taxon>Aliivibrio</taxon>
    </lineage>
</organism>
<evidence type="ECO:0000313" key="2">
    <source>
        <dbReference type="EMBL" id="KAB2823517.1"/>
    </source>
</evidence>
<dbReference type="SUPFAM" id="SSF53448">
    <property type="entry name" value="Nucleotide-diphospho-sugar transferases"/>
    <property type="match status" value="1"/>
</dbReference>
<proteinExistence type="predicted"/>
<name>A0A6N6RPT1_9GAMM</name>
<comment type="caution">
    <text evidence="2">The sequence shown here is derived from an EMBL/GenBank/DDBJ whole genome shotgun (WGS) entry which is preliminary data.</text>
</comment>
<keyword evidence="2" id="KW-0808">Transferase</keyword>
<gene>
    <name evidence="2" type="ORF">F8B77_15185</name>
</gene>
<dbReference type="InterPro" id="IPR001173">
    <property type="entry name" value="Glyco_trans_2-like"/>
</dbReference>
<evidence type="ECO:0000259" key="1">
    <source>
        <dbReference type="Pfam" id="PF00535"/>
    </source>
</evidence>
<accession>A0A6N6RPT1</accession>
<protein>
    <submittedName>
        <fullName evidence="2">Glycosyltransferase</fullName>
    </submittedName>
</protein>
<dbReference type="PANTHER" id="PTHR22916">
    <property type="entry name" value="GLYCOSYLTRANSFERASE"/>
    <property type="match status" value="1"/>
</dbReference>
<feature type="domain" description="Glycosyltransferase 2-like" evidence="1">
    <location>
        <begin position="10"/>
        <end position="142"/>
    </location>
</feature>
<dbReference type="AlphaFoldDB" id="A0A6N6RPT1"/>
<evidence type="ECO:0000313" key="3">
    <source>
        <dbReference type="Proteomes" id="UP000434870"/>
    </source>
</evidence>
<dbReference type="PANTHER" id="PTHR22916:SF3">
    <property type="entry name" value="UDP-GLCNAC:BETAGAL BETA-1,3-N-ACETYLGLUCOSAMINYLTRANSFERASE-LIKE PROTEIN 1"/>
    <property type="match status" value="1"/>
</dbReference>